<dbReference type="AlphaFoldDB" id="A0A4V2W156"/>
<keyword evidence="1" id="KW-1133">Transmembrane helix</keyword>
<keyword evidence="1" id="KW-0812">Transmembrane</keyword>
<protein>
    <submittedName>
        <fullName evidence="3">DUF1700 domain-containing protein</fullName>
    </submittedName>
    <submittedName>
        <fullName evidence="2">Putative membrane protein</fullName>
    </submittedName>
</protein>
<evidence type="ECO:0000313" key="5">
    <source>
        <dbReference type="Proteomes" id="UP000305526"/>
    </source>
</evidence>
<dbReference type="Proteomes" id="UP000294619">
    <property type="component" value="Unassembled WGS sequence"/>
</dbReference>
<organism evidence="2 4">
    <name type="scientific">Testudinibacter aquarius</name>
    <dbReference type="NCBI Taxonomy" id="1524974"/>
    <lineage>
        <taxon>Bacteria</taxon>
        <taxon>Pseudomonadati</taxon>
        <taxon>Pseudomonadota</taxon>
        <taxon>Gammaproteobacteria</taxon>
        <taxon>Pasteurellales</taxon>
        <taxon>Pasteurellaceae</taxon>
        <taxon>Testudinibacter</taxon>
    </lineage>
</organism>
<reference evidence="3 5" key="2">
    <citation type="submission" date="2019-05" db="EMBL/GenBank/DDBJ databases">
        <title>Pasteurellaceae isolates from reptiles.</title>
        <authorList>
            <person name="Bojesen A.M."/>
            <person name="Lund E."/>
        </authorList>
    </citation>
    <scope>NUCLEOTIDE SEQUENCE [LARGE SCALE GENOMIC DNA]</scope>
    <source>
        <strain evidence="3 5">ELNT2x</strain>
    </source>
</reference>
<dbReference type="Pfam" id="PF22564">
    <property type="entry name" value="HAAS"/>
    <property type="match status" value="1"/>
</dbReference>
<dbReference type="EMBL" id="SMCP01000018">
    <property type="protein sequence ID" value="TCV82939.1"/>
    <property type="molecule type" value="Genomic_DNA"/>
</dbReference>
<feature type="transmembrane region" description="Helical" evidence="1">
    <location>
        <begin position="82"/>
        <end position="101"/>
    </location>
</feature>
<name>A0A4V2W156_9PAST</name>
<reference evidence="2 4" key="1">
    <citation type="submission" date="2019-03" db="EMBL/GenBank/DDBJ databases">
        <title>Genomic Encyclopedia of Type Strains, Phase IV (KMG-IV): sequencing the most valuable type-strain genomes for metagenomic binning, comparative biology and taxonomic classification.</title>
        <authorList>
            <person name="Goeker M."/>
        </authorList>
    </citation>
    <scope>NUCLEOTIDE SEQUENCE [LARGE SCALE GENOMIC DNA]</scope>
    <source>
        <strain evidence="2 4">DSM 28140</strain>
    </source>
</reference>
<keyword evidence="5" id="KW-1185">Reference proteome</keyword>
<comment type="caution">
    <text evidence="2">The sequence shown here is derived from an EMBL/GenBank/DDBJ whole genome shotgun (WGS) entry which is preliminary data.</text>
</comment>
<feature type="transmembrane region" description="Helical" evidence="1">
    <location>
        <begin position="233"/>
        <end position="253"/>
    </location>
</feature>
<evidence type="ECO:0000313" key="2">
    <source>
        <dbReference type="EMBL" id="TCV82939.1"/>
    </source>
</evidence>
<dbReference type="EMBL" id="VDGV01000087">
    <property type="protein sequence ID" value="TNG89971.1"/>
    <property type="molecule type" value="Genomic_DNA"/>
</dbReference>
<evidence type="ECO:0000313" key="3">
    <source>
        <dbReference type="EMBL" id="TNG89971.1"/>
    </source>
</evidence>
<keyword evidence="1" id="KW-0472">Membrane</keyword>
<dbReference type="RefSeq" id="WP_132968194.1">
    <property type="nucleotide sequence ID" value="NZ_LEKL01000045.1"/>
</dbReference>
<evidence type="ECO:0000313" key="4">
    <source>
        <dbReference type="Proteomes" id="UP000294619"/>
    </source>
</evidence>
<evidence type="ECO:0000256" key="1">
    <source>
        <dbReference type="SAM" id="Phobius"/>
    </source>
</evidence>
<sequence>MIKITNQKEFLAQLQQELKHLSSAECDDILNDYRSHFAEGLANGRSEADIIAGLGDPSVIAKELLANQYIEQWQKKKSFKNLWYVLSVNASLGLVNIGVSLPVLMGMLITTLLSIGFGILAVLGTVFALASLSQQLFGFPQLNAYHLNTSGIGPVLIDTTPIGPRPPNIDIKGKDNQEFKLERGSDGSVTIYTQKDGETFTIEKKADGSIGKIYGQNNQGESIHISDIRKPGFWSQLCIGLFTAAIGLFGFWLTRRTMNRLLSFWKKHLQWTQTTRKQFMP</sequence>
<dbReference type="Proteomes" id="UP000305526">
    <property type="component" value="Unassembled WGS sequence"/>
</dbReference>
<accession>A0A4V2W156</accession>
<feature type="transmembrane region" description="Helical" evidence="1">
    <location>
        <begin position="107"/>
        <end position="132"/>
    </location>
</feature>
<proteinExistence type="predicted"/>
<gene>
    <name evidence="2" type="ORF">EDC16_1188</name>
    <name evidence="3" type="ORF">FHQ21_09575</name>
</gene>